<proteinExistence type="predicted"/>
<reference evidence="2 3" key="1">
    <citation type="journal article" date="2010" name="J. Bacteriol.">
        <title>Genome sequences of Pelagibaca bermudensis HTCC2601T and Maritimibacter alkaliphilus HTCC2654T, the type strains of two marine Roseobacter genera.</title>
        <authorList>
            <person name="Thrash J.C."/>
            <person name="Cho J.C."/>
            <person name="Ferriera S."/>
            <person name="Johnson J."/>
            <person name="Vergin K.L."/>
            <person name="Giovannoni S.J."/>
        </authorList>
    </citation>
    <scope>NUCLEOTIDE SEQUENCE [LARGE SCALE GENOMIC DNA]</scope>
    <source>
        <strain evidence="3">DSM 26914 / JCM 13377 / KCTC 12554 / HTCC2601</strain>
    </source>
</reference>
<dbReference type="PROSITE" id="PS51201">
    <property type="entry name" value="RCK_N"/>
    <property type="match status" value="1"/>
</dbReference>
<dbReference type="InterPro" id="IPR036291">
    <property type="entry name" value="NAD(P)-bd_dom_sf"/>
</dbReference>
<sequence length="211" mass="23037">MIGLGAFGSTVAQELARFGNHVMGVDSDEKLVARMADTLTATAILDTTDETAMREAGIDQYDVALCAIGSDIQSSILTTMNLRLLGLDRIWVKAANRTHHRILSKLGADRVILPEQEMGRHTAQMLNNPAMKDYVSLGNGYSVVNILLPERLDGAAISDLTLTERPDLRLLGVMRGTEFRDCSNPAATLQKDDRLLVLGKRGDLRAFGEEL</sequence>
<dbReference type="EMBL" id="AATQ01000016">
    <property type="protein sequence ID" value="EAU46237.1"/>
    <property type="molecule type" value="Genomic_DNA"/>
</dbReference>
<dbReference type="eggNOG" id="COG0569">
    <property type="taxonomic scope" value="Bacteria"/>
</dbReference>
<evidence type="ECO:0000259" key="1">
    <source>
        <dbReference type="PROSITE" id="PS51201"/>
    </source>
</evidence>
<dbReference type="InterPro" id="IPR006037">
    <property type="entry name" value="RCK_C"/>
</dbReference>
<dbReference type="PANTHER" id="PTHR43833:SF7">
    <property type="entry name" value="KTR SYSTEM POTASSIUM UPTAKE PROTEIN C"/>
    <property type="match status" value="1"/>
</dbReference>
<dbReference type="Proteomes" id="UP000006230">
    <property type="component" value="Unassembled WGS sequence"/>
</dbReference>
<dbReference type="Pfam" id="PF02254">
    <property type="entry name" value="TrkA_N"/>
    <property type="match status" value="1"/>
</dbReference>
<accession>Q0FQ17</accession>
<name>Q0FQ17_SALBH</name>
<dbReference type="PANTHER" id="PTHR43833">
    <property type="entry name" value="POTASSIUM CHANNEL PROTEIN 2-RELATED-RELATED"/>
    <property type="match status" value="1"/>
</dbReference>
<dbReference type="Gene3D" id="3.30.70.1450">
    <property type="entry name" value="Regulator of K+ conductance, C-terminal domain"/>
    <property type="match status" value="1"/>
</dbReference>
<dbReference type="HOGENOM" id="CLU_046525_3_1_5"/>
<organism evidence="2 3">
    <name type="scientific">Salipiger bermudensis (strain DSM 26914 / JCM 13377 / KCTC 12554 / HTCC2601)</name>
    <name type="common">Pelagibaca bermudensis</name>
    <dbReference type="NCBI Taxonomy" id="314265"/>
    <lineage>
        <taxon>Bacteria</taxon>
        <taxon>Pseudomonadati</taxon>
        <taxon>Pseudomonadota</taxon>
        <taxon>Alphaproteobacteria</taxon>
        <taxon>Rhodobacterales</taxon>
        <taxon>Roseobacteraceae</taxon>
        <taxon>Salipiger</taxon>
    </lineage>
</organism>
<dbReference type="SUPFAM" id="SSF116726">
    <property type="entry name" value="TrkA C-terminal domain-like"/>
    <property type="match status" value="1"/>
</dbReference>
<dbReference type="SUPFAM" id="SSF51735">
    <property type="entry name" value="NAD(P)-binding Rossmann-fold domains"/>
    <property type="match status" value="1"/>
</dbReference>
<feature type="domain" description="RCK N-terminal" evidence="1">
    <location>
        <begin position="1"/>
        <end position="113"/>
    </location>
</feature>
<dbReference type="InterPro" id="IPR003148">
    <property type="entry name" value="RCK_N"/>
</dbReference>
<dbReference type="GO" id="GO:0006813">
    <property type="term" value="P:potassium ion transport"/>
    <property type="evidence" value="ECO:0007669"/>
    <property type="project" value="InterPro"/>
</dbReference>
<evidence type="ECO:0000313" key="3">
    <source>
        <dbReference type="Proteomes" id="UP000006230"/>
    </source>
</evidence>
<dbReference type="InterPro" id="IPR036721">
    <property type="entry name" value="RCK_C_sf"/>
</dbReference>
<dbReference type="InterPro" id="IPR050721">
    <property type="entry name" value="Trk_Ktr_HKT_K-transport"/>
</dbReference>
<dbReference type="STRING" id="314265.R2601_25106"/>
<dbReference type="GO" id="GO:0008324">
    <property type="term" value="F:monoatomic cation transmembrane transporter activity"/>
    <property type="evidence" value="ECO:0007669"/>
    <property type="project" value="InterPro"/>
</dbReference>
<gene>
    <name evidence="2" type="ORF">R2601_25106</name>
</gene>
<dbReference type="AlphaFoldDB" id="Q0FQ17"/>
<evidence type="ECO:0000313" key="2">
    <source>
        <dbReference type="EMBL" id="EAU46237.1"/>
    </source>
</evidence>
<dbReference type="Pfam" id="PF02080">
    <property type="entry name" value="TrkA_C"/>
    <property type="match status" value="1"/>
</dbReference>
<keyword evidence="3" id="KW-1185">Reference proteome</keyword>
<dbReference type="Gene3D" id="3.40.50.720">
    <property type="entry name" value="NAD(P)-binding Rossmann-like Domain"/>
    <property type="match status" value="1"/>
</dbReference>
<protein>
    <submittedName>
        <fullName evidence="2">Potassium uptake protein KtrA, putative</fullName>
    </submittedName>
</protein>
<comment type="caution">
    <text evidence="2">The sequence shown here is derived from an EMBL/GenBank/DDBJ whole genome shotgun (WGS) entry which is preliminary data.</text>
</comment>